<keyword evidence="3" id="KW-0521">NADP</keyword>
<dbReference type="AlphaFoldDB" id="X1EDA0"/>
<proteinExistence type="inferred from homology"/>
<dbReference type="Gene3D" id="2.60.200.30">
    <property type="entry name" value="Probable inorganic polyphosphate/atp-NAD kinase, domain 2"/>
    <property type="match status" value="1"/>
</dbReference>
<dbReference type="Pfam" id="PF20143">
    <property type="entry name" value="NAD_kinase_C"/>
    <property type="match status" value="1"/>
</dbReference>
<keyword evidence="2" id="KW-0418">Kinase</keyword>
<feature type="non-terminal residue" evidence="5">
    <location>
        <position position="1"/>
    </location>
</feature>
<organism evidence="5">
    <name type="scientific">marine sediment metagenome</name>
    <dbReference type="NCBI Taxonomy" id="412755"/>
    <lineage>
        <taxon>unclassified sequences</taxon>
        <taxon>metagenomes</taxon>
        <taxon>ecological metagenomes</taxon>
    </lineage>
</organism>
<dbReference type="EMBL" id="BARU01001522">
    <property type="protein sequence ID" value="GAH31276.1"/>
    <property type="molecule type" value="Genomic_DNA"/>
</dbReference>
<dbReference type="GO" id="GO:0003951">
    <property type="term" value="F:NAD+ kinase activity"/>
    <property type="evidence" value="ECO:0007669"/>
    <property type="project" value="InterPro"/>
</dbReference>
<dbReference type="PANTHER" id="PTHR20275">
    <property type="entry name" value="NAD KINASE"/>
    <property type="match status" value="1"/>
</dbReference>
<accession>X1EDA0</accession>
<protein>
    <recommendedName>
        <fullName evidence="6">NAD kinase</fullName>
    </recommendedName>
</protein>
<evidence type="ECO:0000256" key="3">
    <source>
        <dbReference type="ARBA" id="ARBA00022857"/>
    </source>
</evidence>
<dbReference type="GO" id="GO:0019674">
    <property type="term" value="P:NAD+ metabolic process"/>
    <property type="evidence" value="ECO:0007669"/>
    <property type="project" value="InterPro"/>
</dbReference>
<dbReference type="Pfam" id="PF01513">
    <property type="entry name" value="NAD_kinase"/>
    <property type="match status" value="1"/>
</dbReference>
<dbReference type="GO" id="GO:0006741">
    <property type="term" value="P:NADP+ biosynthetic process"/>
    <property type="evidence" value="ECO:0007669"/>
    <property type="project" value="InterPro"/>
</dbReference>
<comment type="caution">
    <text evidence="5">The sequence shown here is derived from an EMBL/GenBank/DDBJ whole genome shotgun (WGS) entry which is preliminary data.</text>
</comment>
<dbReference type="Gene3D" id="3.40.50.10330">
    <property type="entry name" value="Probable inorganic polyphosphate/atp-NAD kinase, domain 1"/>
    <property type="match status" value="1"/>
</dbReference>
<evidence type="ECO:0000256" key="2">
    <source>
        <dbReference type="ARBA" id="ARBA00022777"/>
    </source>
</evidence>
<dbReference type="SUPFAM" id="SSF111331">
    <property type="entry name" value="NAD kinase/diacylglycerol kinase-like"/>
    <property type="match status" value="1"/>
</dbReference>
<sequence>HPMIEAAHTLAEELQDFLTARGVSVWLCSAWEGEQARAQVNDTDLILSIGGDGTILRAAQVAILGQTPITGINLGKLGFMTELSAEEARDKLIDLLEGNGWLDERAMLEAELSATESEPSRTFYALNDVVVARGAVARVVYVEASIDGEPLTTYKADGVIVATATGSTGYSLAAGGPILHPQAKEFLLLPILPHLSLSYTMVLPVTAVVGLRITTAHQATLSIDGHINLPLNSGAVITIRHSSNTSRFLRIHPEAAFYGSLEQKLKGKQ</sequence>
<keyword evidence="1" id="KW-0808">Transferase</keyword>
<name>X1EDA0_9ZZZZ</name>
<reference evidence="5" key="1">
    <citation type="journal article" date="2014" name="Front. Microbiol.">
        <title>High frequency of phylogenetically diverse reductive dehalogenase-homologous genes in deep subseafloor sedimentary metagenomes.</title>
        <authorList>
            <person name="Kawai M."/>
            <person name="Futagami T."/>
            <person name="Toyoda A."/>
            <person name="Takaki Y."/>
            <person name="Nishi S."/>
            <person name="Hori S."/>
            <person name="Arai W."/>
            <person name="Tsubouchi T."/>
            <person name="Morono Y."/>
            <person name="Uchiyama I."/>
            <person name="Ito T."/>
            <person name="Fujiyama A."/>
            <person name="Inagaki F."/>
            <person name="Takami H."/>
        </authorList>
    </citation>
    <scope>NUCLEOTIDE SEQUENCE</scope>
    <source>
        <strain evidence="5">Expedition CK06-06</strain>
    </source>
</reference>
<dbReference type="InterPro" id="IPR017437">
    <property type="entry name" value="ATP-NAD_kinase_PpnK-typ_C"/>
</dbReference>
<dbReference type="InterPro" id="IPR002504">
    <property type="entry name" value="NADK"/>
</dbReference>
<evidence type="ECO:0000256" key="4">
    <source>
        <dbReference type="ARBA" id="ARBA00023027"/>
    </source>
</evidence>
<gene>
    <name evidence="5" type="ORF">S03H2_03964</name>
</gene>
<evidence type="ECO:0000256" key="1">
    <source>
        <dbReference type="ARBA" id="ARBA00022679"/>
    </source>
</evidence>
<evidence type="ECO:0008006" key="6">
    <source>
        <dbReference type="Google" id="ProtNLM"/>
    </source>
</evidence>
<dbReference type="InterPro" id="IPR016064">
    <property type="entry name" value="NAD/diacylglycerol_kinase_sf"/>
</dbReference>
<dbReference type="PANTHER" id="PTHR20275:SF0">
    <property type="entry name" value="NAD KINASE"/>
    <property type="match status" value="1"/>
</dbReference>
<evidence type="ECO:0000313" key="5">
    <source>
        <dbReference type="EMBL" id="GAH31276.1"/>
    </source>
</evidence>
<keyword evidence="4" id="KW-0520">NAD</keyword>
<dbReference type="HAMAP" id="MF_00361">
    <property type="entry name" value="NAD_kinase"/>
    <property type="match status" value="1"/>
</dbReference>
<dbReference type="InterPro" id="IPR017438">
    <property type="entry name" value="ATP-NAD_kinase_N"/>
</dbReference>